<organism evidence="1">
    <name type="scientific">hydrothermal vent metagenome</name>
    <dbReference type="NCBI Taxonomy" id="652676"/>
    <lineage>
        <taxon>unclassified sequences</taxon>
        <taxon>metagenomes</taxon>
        <taxon>ecological metagenomes</taxon>
    </lineage>
</organism>
<accession>A0A1W1DWD4</accession>
<dbReference type="AlphaFoldDB" id="A0A1W1DWD4"/>
<reference evidence="1" key="1">
    <citation type="submission" date="2016-10" db="EMBL/GenBank/DDBJ databases">
        <authorList>
            <person name="de Groot N.N."/>
        </authorList>
    </citation>
    <scope>NUCLEOTIDE SEQUENCE</scope>
</reference>
<protein>
    <submittedName>
        <fullName evidence="1">Uncharacterized protein</fullName>
    </submittedName>
</protein>
<evidence type="ECO:0000313" key="1">
    <source>
        <dbReference type="EMBL" id="SFV86004.1"/>
    </source>
</evidence>
<gene>
    <name evidence="1" type="ORF">MNB_SUP05-7-358</name>
</gene>
<proteinExistence type="predicted"/>
<dbReference type="EMBL" id="FPHW01000250">
    <property type="protein sequence ID" value="SFV86004.1"/>
    <property type="molecule type" value="Genomic_DNA"/>
</dbReference>
<sequence>MTEVVHRHATDIHTHLIRIDWMEIFFLPAKCVVYFKHGVILR</sequence>
<name>A0A1W1DWD4_9ZZZZ</name>